<feature type="region of interest" description="Disordered" evidence="1">
    <location>
        <begin position="1"/>
        <end position="43"/>
    </location>
</feature>
<reference evidence="3" key="1">
    <citation type="journal article" date="2022" name="Int. J. Mol. Sci.">
        <title>Draft Genome of Tanacetum Coccineum: Genomic Comparison of Closely Related Tanacetum-Family Plants.</title>
        <authorList>
            <person name="Yamashiro T."/>
            <person name="Shiraishi A."/>
            <person name="Nakayama K."/>
            <person name="Satake H."/>
        </authorList>
    </citation>
    <scope>NUCLEOTIDE SEQUENCE</scope>
</reference>
<dbReference type="EMBL" id="BQNB010008648">
    <property type="protein sequence ID" value="GJS52323.1"/>
    <property type="molecule type" value="Genomic_DNA"/>
</dbReference>
<keyword evidence="4" id="KW-1185">Reference proteome</keyword>
<dbReference type="PANTHER" id="PTHR37610:SF97">
    <property type="entry name" value="RETROTRANSPOSON GAG DOMAIN-CONTAINING PROTEIN"/>
    <property type="match status" value="1"/>
</dbReference>
<evidence type="ECO:0000313" key="3">
    <source>
        <dbReference type="EMBL" id="GJS52323.1"/>
    </source>
</evidence>
<name>A0ABQ4WHJ6_9ASTR</name>
<sequence length="205" mass="22971">MAPSNNCNQNTNQPPVNINQPPPVNDQPPPNAIDINSPNNPLYLHPNDHPGLVLNSKKLIGSENYSSCKRSMMIALNAKNKLKIVTGEMIEPTVNQKKEHCCENGKNNGDKEQRKRLIKFLMGLDECYSNLRGQILLLQPLPLVAKAYGMVQNKNKEENIEKKKMTNTPFSIGLNTPDSSVECQYAVLSLLNTPYCLEIDTPFRQ</sequence>
<accession>A0ABQ4WHJ6</accession>
<feature type="compositionally biased region" description="Low complexity" evidence="1">
    <location>
        <begin position="8"/>
        <end position="19"/>
    </location>
</feature>
<evidence type="ECO:0000313" key="4">
    <source>
        <dbReference type="Proteomes" id="UP001151760"/>
    </source>
</evidence>
<feature type="compositionally biased region" description="Pro residues" evidence="1">
    <location>
        <begin position="20"/>
        <end position="31"/>
    </location>
</feature>
<evidence type="ECO:0000256" key="1">
    <source>
        <dbReference type="SAM" id="MobiDB-lite"/>
    </source>
</evidence>
<feature type="domain" description="Retrotransposon Copia-like N-terminal" evidence="2">
    <location>
        <begin position="45"/>
        <end position="92"/>
    </location>
</feature>
<comment type="caution">
    <text evidence="3">The sequence shown here is derived from an EMBL/GenBank/DDBJ whole genome shotgun (WGS) entry which is preliminary data.</text>
</comment>
<proteinExistence type="predicted"/>
<dbReference type="PANTHER" id="PTHR37610">
    <property type="entry name" value="CCHC-TYPE DOMAIN-CONTAINING PROTEIN"/>
    <property type="match status" value="1"/>
</dbReference>
<dbReference type="InterPro" id="IPR029472">
    <property type="entry name" value="Copia-like_N"/>
</dbReference>
<dbReference type="Proteomes" id="UP001151760">
    <property type="component" value="Unassembled WGS sequence"/>
</dbReference>
<evidence type="ECO:0000259" key="2">
    <source>
        <dbReference type="Pfam" id="PF14244"/>
    </source>
</evidence>
<reference evidence="3" key="2">
    <citation type="submission" date="2022-01" db="EMBL/GenBank/DDBJ databases">
        <authorList>
            <person name="Yamashiro T."/>
            <person name="Shiraishi A."/>
            <person name="Satake H."/>
            <person name="Nakayama K."/>
        </authorList>
    </citation>
    <scope>NUCLEOTIDE SEQUENCE</scope>
</reference>
<organism evidence="3 4">
    <name type="scientific">Tanacetum coccineum</name>
    <dbReference type="NCBI Taxonomy" id="301880"/>
    <lineage>
        <taxon>Eukaryota</taxon>
        <taxon>Viridiplantae</taxon>
        <taxon>Streptophyta</taxon>
        <taxon>Embryophyta</taxon>
        <taxon>Tracheophyta</taxon>
        <taxon>Spermatophyta</taxon>
        <taxon>Magnoliopsida</taxon>
        <taxon>eudicotyledons</taxon>
        <taxon>Gunneridae</taxon>
        <taxon>Pentapetalae</taxon>
        <taxon>asterids</taxon>
        <taxon>campanulids</taxon>
        <taxon>Asterales</taxon>
        <taxon>Asteraceae</taxon>
        <taxon>Asteroideae</taxon>
        <taxon>Anthemideae</taxon>
        <taxon>Anthemidinae</taxon>
        <taxon>Tanacetum</taxon>
    </lineage>
</organism>
<protein>
    <submittedName>
        <fullName evidence="3">Cysteine-rich receptor-like protein kinase 8</fullName>
    </submittedName>
</protein>
<gene>
    <name evidence="3" type="ORF">Tco_0625685</name>
</gene>
<dbReference type="Pfam" id="PF14244">
    <property type="entry name" value="Retrotran_gag_3"/>
    <property type="match status" value="1"/>
</dbReference>